<sequence length="422" mass="45742">MAATLGPSPLFFSGHSCPRRSLFLNLKPPCFSSPGGPDSLPSTQDSPQPGPSPSPPASVDPVKLAFERAKAYKTNPRPPPPVDSVAPDTASASTLDAGASKEVIPGLREGNGVGLGESIPGKDTGKERLVISNVGFLGLDFADKKQTRGLPPGLVPISDPFPEGETPDVEIIVGDASQFDNSKASKQAPSAQEGDPDFYKPKVTSWGVFPRPSNISKTFGGGRVIHPGEVLETTEDRAAKEARTRELLAAYKKKMGLSIDAQLKSECENALKDGDSLMDVGKLKEALSYYQQIMDKLPFQSELYGLAALQWSICQDSLARPSEARIMYEKLQSHPNARITKKARQFMFSFEAMEMMKVRSSRISSAESTGYRDYFEAFVEEKSAYGLNNKIDLEEGSATQVLPYVIFLLAPIFAVLIIALYK</sequence>
<keyword evidence="2" id="KW-1185">Reference proteome</keyword>
<accession>A0ACB9R2X2</accession>
<proteinExistence type="predicted"/>
<evidence type="ECO:0000313" key="2">
    <source>
        <dbReference type="Proteomes" id="UP001057402"/>
    </source>
</evidence>
<dbReference type="Proteomes" id="UP001057402">
    <property type="component" value="Chromosome 4"/>
</dbReference>
<reference evidence="2" key="1">
    <citation type="journal article" date="2023" name="Front. Plant Sci.">
        <title>Chromosomal-level genome assembly of Melastoma candidum provides insights into trichome evolution.</title>
        <authorList>
            <person name="Zhong Y."/>
            <person name="Wu W."/>
            <person name="Sun C."/>
            <person name="Zou P."/>
            <person name="Liu Y."/>
            <person name="Dai S."/>
            <person name="Zhou R."/>
        </authorList>
    </citation>
    <scope>NUCLEOTIDE SEQUENCE [LARGE SCALE GENOMIC DNA]</scope>
</reference>
<organism evidence="1 2">
    <name type="scientific">Melastoma candidum</name>
    <dbReference type="NCBI Taxonomy" id="119954"/>
    <lineage>
        <taxon>Eukaryota</taxon>
        <taxon>Viridiplantae</taxon>
        <taxon>Streptophyta</taxon>
        <taxon>Embryophyta</taxon>
        <taxon>Tracheophyta</taxon>
        <taxon>Spermatophyta</taxon>
        <taxon>Magnoliopsida</taxon>
        <taxon>eudicotyledons</taxon>
        <taxon>Gunneridae</taxon>
        <taxon>Pentapetalae</taxon>
        <taxon>rosids</taxon>
        <taxon>malvids</taxon>
        <taxon>Myrtales</taxon>
        <taxon>Melastomataceae</taxon>
        <taxon>Melastomatoideae</taxon>
        <taxon>Melastomateae</taxon>
        <taxon>Melastoma</taxon>
    </lineage>
</organism>
<dbReference type="EMBL" id="CM042883">
    <property type="protein sequence ID" value="KAI4372848.1"/>
    <property type="molecule type" value="Genomic_DNA"/>
</dbReference>
<comment type="caution">
    <text evidence="1">The sequence shown here is derived from an EMBL/GenBank/DDBJ whole genome shotgun (WGS) entry which is preliminary data.</text>
</comment>
<gene>
    <name evidence="1" type="ORF">MLD38_011032</name>
</gene>
<evidence type="ECO:0000313" key="1">
    <source>
        <dbReference type="EMBL" id="KAI4372848.1"/>
    </source>
</evidence>
<name>A0ACB9R2X2_9MYRT</name>
<protein>
    <submittedName>
        <fullName evidence="1">Uncharacterized protein</fullName>
    </submittedName>
</protein>